<evidence type="ECO:0000256" key="7">
    <source>
        <dbReference type="ARBA" id="ARBA00023141"/>
    </source>
</evidence>
<dbReference type="SUPFAM" id="SSF51366">
    <property type="entry name" value="Ribulose-phoshate binding barrel"/>
    <property type="match status" value="1"/>
</dbReference>
<dbReference type="InterPro" id="IPR001468">
    <property type="entry name" value="Indole-3-GlycerolPSynthase_CS"/>
</dbReference>
<dbReference type="InterPro" id="IPR013798">
    <property type="entry name" value="Indole-3-glycerol_P_synth_dom"/>
</dbReference>
<dbReference type="FunFam" id="3.20.20.70:FF:000024">
    <property type="entry name" value="Indole-3-glycerol phosphate synthase"/>
    <property type="match status" value="1"/>
</dbReference>
<keyword evidence="4" id="KW-0028">Amino-acid biosynthesis</keyword>
<keyword evidence="11" id="KW-1185">Reference proteome</keyword>
<feature type="domain" description="Indole-3-glycerol phosphate synthase" evidence="9">
    <location>
        <begin position="4"/>
        <end position="250"/>
    </location>
</feature>
<evidence type="ECO:0000256" key="3">
    <source>
        <dbReference type="ARBA" id="ARBA00012362"/>
    </source>
</evidence>
<dbReference type="InterPro" id="IPR013785">
    <property type="entry name" value="Aldolase_TIM"/>
</dbReference>
<evidence type="ECO:0000256" key="2">
    <source>
        <dbReference type="ARBA" id="ARBA00004696"/>
    </source>
</evidence>
<dbReference type="KEGG" id="osp:Odosp_0829"/>
<proteinExistence type="predicted"/>
<comment type="catalytic activity">
    <reaction evidence="1">
        <text>1-(2-carboxyphenylamino)-1-deoxy-D-ribulose 5-phosphate + H(+) = (1S,2R)-1-C-(indol-3-yl)glycerol 3-phosphate + CO2 + H2O</text>
        <dbReference type="Rhea" id="RHEA:23476"/>
        <dbReference type="ChEBI" id="CHEBI:15377"/>
        <dbReference type="ChEBI" id="CHEBI:15378"/>
        <dbReference type="ChEBI" id="CHEBI:16526"/>
        <dbReference type="ChEBI" id="CHEBI:58613"/>
        <dbReference type="ChEBI" id="CHEBI:58866"/>
        <dbReference type="EC" id="4.1.1.48"/>
    </reaction>
</comment>
<name>F9Z8J0_ODOSD</name>
<dbReference type="EC" id="4.1.1.48" evidence="3"/>
<reference evidence="10 11" key="1">
    <citation type="journal article" date="2011" name="Stand. Genomic Sci.">
        <title>Complete genome sequence of Odoribacter splanchnicus type strain (1651/6).</title>
        <authorList>
            <consortium name="US DOE Joint Genome Institute (JGI-PGF)"/>
            <person name="Goker M."/>
            <person name="Gronow S."/>
            <person name="Zeytun A."/>
            <person name="Nolan M."/>
            <person name="Lucas S."/>
            <person name="Lapidus A."/>
            <person name="Hammon N."/>
            <person name="Deshpande S."/>
            <person name="Cheng J.F."/>
            <person name="Pitluck S."/>
            <person name="Liolios K."/>
            <person name="Pagani I."/>
            <person name="Ivanova N."/>
            <person name="Mavromatis K."/>
            <person name="Ovchinikova G."/>
            <person name="Pati A."/>
            <person name="Tapia R."/>
            <person name="Han C."/>
            <person name="Goodwin L."/>
            <person name="Chen A."/>
            <person name="Palaniappan K."/>
            <person name="Land M."/>
            <person name="Hauser L."/>
            <person name="Jeffries C.D."/>
            <person name="Brambilla E.M."/>
            <person name="Rohde M."/>
            <person name="Detter J.C."/>
            <person name="Woyke T."/>
            <person name="Bristow J."/>
            <person name="Markowitz V."/>
            <person name="Hugenholtz P."/>
            <person name="Eisen J.A."/>
            <person name="Kyrpides N.C."/>
            <person name="Klenk H.P."/>
        </authorList>
    </citation>
    <scope>NUCLEOTIDE SEQUENCE [LARGE SCALE GENOMIC DNA]</scope>
    <source>
        <strain evidence="11">ATCC 29572 / DSM 20712 / JCM 15291 / NCTC 10825 / 1651/6</strain>
    </source>
</reference>
<keyword evidence="5" id="KW-0210">Decarboxylase</keyword>
<dbReference type="EMBL" id="CP002544">
    <property type="protein sequence ID" value="ADY31906.1"/>
    <property type="molecule type" value="Genomic_DNA"/>
</dbReference>
<dbReference type="Gene3D" id="3.20.20.70">
    <property type="entry name" value="Aldolase class I"/>
    <property type="match status" value="1"/>
</dbReference>
<dbReference type="Pfam" id="PF00218">
    <property type="entry name" value="IGPS"/>
    <property type="match status" value="1"/>
</dbReference>
<evidence type="ECO:0000313" key="11">
    <source>
        <dbReference type="Proteomes" id="UP000006657"/>
    </source>
</evidence>
<sequence>MSVLNRILKTKQEEVTERKNRISERDLMSTLLAGRQRLSMRKALEESATGIIAEFKRKSPSGGFIHEAAGVQEVVGGYVRNGAAACSVLTDTDYFGGSLLDLAMARRVSDIPLLRKDFIVDFYQLAEAVAYGADAVLLIAAALSPAQCRELADAAHGLGLEILLEIHREEELEYVSPEMDMVGINNRNLTTFETDIYTSFRLASQVPVACLKVAESGIRAMETVVGLRRLGFRGFLIGEHFMREAQPAQALIRGVKRNAIN</sequence>
<comment type="pathway">
    <text evidence="2">Amino-acid biosynthesis; L-tryptophan biosynthesis; L-tryptophan from chorismate: step 4/5.</text>
</comment>
<evidence type="ECO:0000256" key="4">
    <source>
        <dbReference type="ARBA" id="ARBA00022605"/>
    </source>
</evidence>
<dbReference type="InterPro" id="IPR011060">
    <property type="entry name" value="RibuloseP-bd_barrel"/>
</dbReference>
<evidence type="ECO:0000256" key="1">
    <source>
        <dbReference type="ARBA" id="ARBA00001633"/>
    </source>
</evidence>
<evidence type="ECO:0000313" key="10">
    <source>
        <dbReference type="EMBL" id="ADY31906.1"/>
    </source>
</evidence>
<keyword evidence="6" id="KW-0822">Tryptophan biosynthesis</keyword>
<dbReference type="GO" id="GO:0004640">
    <property type="term" value="F:phosphoribosylanthranilate isomerase activity"/>
    <property type="evidence" value="ECO:0007669"/>
    <property type="project" value="TreeGrafter"/>
</dbReference>
<dbReference type="RefSeq" id="WP_013611130.1">
    <property type="nucleotide sequence ID" value="NC_015160.1"/>
</dbReference>
<protein>
    <recommendedName>
        <fullName evidence="3">indole-3-glycerol-phosphate synthase</fullName>
        <ecNumber evidence="3">4.1.1.48</ecNumber>
    </recommendedName>
</protein>
<dbReference type="PaxDb" id="709991-Odosp_0829"/>
<evidence type="ECO:0000259" key="9">
    <source>
        <dbReference type="Pfam" id="PF00218"/>
    </source>
</evidence>
<dbReference type="GO" id="GO:0000162">
    <property type="term" value="P:L-tryptophan biosynthetic process"/>
    <property type="evidence" value="ECO:0007669"/>
    <property type="project" value="UniProtKB-UniPathway"/>
</dbReference>
<dbReference type="PROSITE" id="PS00614">
    <property type="entry name" value="IGPS"/>
    <property type="match status" value="1"/>
</dbReference>
<dbReference type="STRING" id="709991.Odosp_0829"/>
<dbReference type="Proteomes" id="UP000006657">
    <property type="component" value="Chromosome"/>
</dbReference>
<dbReference type="AlphaFoldDB" id="F9Z8J0"/>
<accession>F9Z8J0</accession>
<organism evidence="10 11">
    <name type="scientific">Odoribacter splanchnicus (strain ATCC 29572 / DSM 20712 / CIP 104287 / JCM 15291 / NCTC 10825 / 1651/6)</name>
    <name type="common">Bacteroides splanchnicus</name>
    <dbReference type="NCBI Taxonomy" id="709991"/>
    <lineage>
        <taxon>Bacteria</taxon>
        <taxon>Pseudomonadati</taxon>
        <taxon>Bacteroidota</taxon>
        <taxon>Bacteroidia</taxon>
        <taxon>Bacteroidales</taxon>
        <taxon>Odoribacteraceae</taxon>
        <taxon>Odoribacter</taxon>
    </lineage>
</organism>
<dbReference type="UniPathway" id="UPA00035">
    <property type="reaction ID" value="UER00043"/>
</dbReference>
<dbReference type="PANTHER" id="PTHR22854">
    <property type="entry name" value="TRYPTOPHAN BIOSYNTHESIS PROTEIN"/>
    <property type="match status" value="1"/>
</dbReference>
<dbReference type="NCBIfam" id="NF001377">
    <property type="entry name" value="PRK00278.2-4"/>
    <property type="match status" value="1"/>
</dbReference>
<keyword evidence="7" id="KW-0057">Aromatic amino acid biosynthesis</keyword>
<dbReference type="CDD" id="cd00331">
    <property type="entry name" value="IGPS"/>
    <property type="match status" value="1"/>
</dbReference>
<keyword evidence="8 10" id="KW-0456">Lyase</keyword>
<dbReference type="eggNOG" id="COG0134">
    <property type="taxonomic scope" value="Bacteria"/>
</dbReference>
<dbReference type="HOGENOM" id="CLU_034247_2_0_10"/>
<gene>
    <name evidence="10" type="ordered locus">Odosp_0829</name>
</gene>
<evidence type="ECO:0000256" key="5">
    <source>
        <dbReference type="ARBA" id="ARBA00022793"/>
    </source>
</evidence>
<dbReference type="InterPro" id="IPR045186">
    <property type="entry name" value="Indole-3-glycerol_P_synth"/>
</dbReference>
<dbReference type="GeneID" id="61274069"/>
<dbReference type="GO" id="GO:0004425">
    <property type="term" value="F:indole-3-glycerol-phosphate synthase activity"/>
    <property type="evidence" value="ECO:0007669"/>
    <property type="project" value="UniProtKB-EC"/>
</dbReference>
<evidence type="ECO:0000256" key="6">
    <source>
        <dbReference type="ARBA" id="ARBA00022822"/>
    </source>
</evidence>
<evidence type="ECO:0000256" key="8">
    <source>
        <dbReference type="ARBA" id="ARBA00023239"/>
    </source>
</evidence>
<dbReference type="PANTHER" id="PTHR22854:SF2">
    <property type="entry name" value="INDOLE-3-GLYCEROL-PHOSPHATE SYNTHASE"/>
    <property type="match status" value="1"/>
</dbReference>